<evidence type="ECO:0000313" key="3">
    <source>
        <dbReference type="Proteomes" id="UP000629287"/>
    </source>
</evidence>
<dbReference type="GO" id="GO:0010333">
    <property type="term" value="F:terpene synthase activity"/>
    <property type="evidence" value="ECO:0007669"/>
    <property type="project" value="InterPro"/>
</dbReference>
<gene>
    <name evidence="2" type="ORF">H4687_006894</name>
</gene>
<comment type="caution">
    <text evidence="2">The sequence shown here is derived from an EMBL/GenBank/DDBJ whole genome shotgun (WGS) entry which is preliminary data.</text>
</comment>
<dbReference type="SUPFAM" id="SSF48576">
    <property type="entry name" value="Terpenoid synthases"/>
    <property type="match status" value="1"/>
</dbReference>
<accession>A0A8I0PE83</accession>
<sequence length="375" mass="41959">MHPAELPEGFWTFYCPLEEEIGADAERLSANCAAWAQKFDLGRGDPNLSALYGAGGATLITHAFPHASTNPDLAQVLADYSAWAFMADDFIVPDPDARADVLHAVYRWARTMLCARSWESHTTHLDDALRNVFERLRACMSDVQYERFTTTQADWLHAELWERALSERGTPLTVNDYLAVRLGAVGVHATPGCLDAVEGTELTAQEWSSPLVKAATEAGLFAAALDNDRYSFCKERDLTQVNYNLFGALQHEHPDWTLEQAMLEGIRIRDTMLALYLRLREQILPTASPDLRKYLTGVELVISGDITFGTTCMRYFAPEAAPDIRRTVMPPANLSDEPLPYPTVAWWWEHIAPCQGPRVPRTRVGPWQCCALVCS</sequence>
<evidence type="ECO:0000313" key="2">
    <source>
        <dbReference type="EMBL" id="MBE1600765.1"/>
    </source>
</evidence>
<dbReference type="InterPro" id="IPR008949">
    <property type="entry name" value="Isoprenoid_synthase_dom_sf"/>
</dbReference>
<dbReference type="Gene3D" id="1.10.600.10">
    <property type="entry name" value="Farnesyl Diphosphate Synthase"/>
    <property type="match status" value="1"/>
</dbReference>
<dbReference type="AlphaFoldDB" id="A0A8I0PE83"/>
<name>A0A8I0PE83_9ACTN</name>
<organism evidence="2 3">
    <name type="scientific">Streptomyces stelliscabiei</name>
    <dbReference type="NCBI Taxonomy" id="146820"/>
    <lineage>
        <taxon>Bacteria</taxon>
        <taxon>Bacillati</taxon>
        <taxon>Actinomycetota</taxon>
        <taxon>Actinomycetes</taxon>
        <taxon>Kitasatosporales</taxon>
        <taxon>Streptomycetaceae</taxon>
        <taxon>Streptomyces</taxon>
    </lineage>
</organism>
<evidence type="ECO:0008006" key="4">
    <source>
        <dbReference type="Google" id="ProtNLM"/>
    </source>
</evidence>
<dbReference type="OrthoDB" id="2989600at2"/>
<dbReference type="GeneID" id="86831414"/>
<dbReference type="Pfam" id="PF19086">
    <property type="entry name" value="Terpene_syn_C_2"/>
    <property type="match status" value="1"/>
</dbReference>
<keyword evidence="1" id="KW-0456">Lyase</keyword>
<dbReference type="SFLD" id="SFLDS00005">
    <property type="entry name" value="Isoprenoid_Synthase_Type_I"/>
    <property type="match status" value="1"/>
</dbReference>
<dbReference type="RefSeq" id="WP_050399291.1">
    <property type="nucleotide sequence ID" value="NZ_JADBGF010000001.1"/>
</dbReference>
<evidence type="ECO:0000256" key="1">
    <source>
        <dbReference type="ARBA" id="ARBA00023239"/>
    </source>
</evidence>
<dbReference type="Proteomes" id="UP000629287">
    <property type="component" value="Unassembled WGS sequence"/>
</dbReference>
<proteinExistence type="predicted"/>
<dbReference type="SFLD" id="SFLDG01020">
    <property type="entry name" value="Terpene_Cyclase_Like_2"/>
    <property type="match status" value="1"/>
</dbReference>
<dbReference type="InterPro" id="IPR034686">
    <property type="entry name" value="Terpene_cyclase-like_2"/>
</dbReference>
<dbReference type="EMBL" id="JADBGF010000001">
    <property type="protein sequence ID" value="MBE1600765.1"/>
    <property type="molecule type" value="Genomic_DNA"/>
</dbReference>
<protein>
    <recommendedName>
        <fullName evidence="4">Terpene synthase</fullName>
    </recommendedName>
</protein>
<reference evidence="2 3" key="1">
    <citation type="submission" date="2020-10" db="EMBL/GenBank/DDBJ databases">
        <title>Sequencing the genomes of 1000 actinobacteria strains.</title>
        <authorList>
            <person name="Klenk H.-P."/>
        </authorList>
    </citation>
    <scope>NUCLEOTIDE SEQUENCE [LARGE SCALE GENOMIC DNA]</scope>
    <source>
        <strain evidence="2 3">DSM 41803</strain>
    </source>
</reference>
<keyword evidence="3" id="KW-1185">Reference proteome</keyword>